<dbReference type="Proteomes" id="UP000236333">
    <property type="component" value="Unassembled WGS sequence"/>
</dbReference>
<dbReference type="InterPro" id="IPR006735">
    <property type="entry name" value="Rtf2"/>
</dbReference>
<name>A0A2J8A9A8_9CHLO</name>
<keyword evidence="4" id="KW-1185">Reference proteome</keyword>
<gene>
    <name evidence="3" type="ORF">TSOC_004289</name>
</gene>
<evidence type="ECO:0000313" key="4">
    <source>
        <dbReference type="Proteomes" id="UP000236333"/>
    </source>
</evidence>
<evidence type="ECO:0000313" key="3">
    <source>
        <dbReference type="EMBL" id="PNH09106.1"/>
    </source>
</evidence>
<feature type="compositionally biased region" description="Polar residues" evidence="1">
    <location>
        <begin position="195"/>
        <end position="204"/>
    </location>
</feature>
<reference evidence="3 4" key="1">
    <citation type="journal article" date="2017" name="Mol. Biol. Evol.">
        <title>The 4-celled Tetrabaena socialis nuclear genome reveals the essential components for genetic control of cell number at the origin of multicellularity in the volvocine lineage.</title>
        <authorList>
            <person name="Featherston J."/>
            <person name="Arakaki Y."/>
            <person name="Hanschen E.R."/>
            <person name="Ferris P.J."/>
            <person name="Michod R.E."/>
            <person name="Olson B.J.S.C."/>
            <person name="Nozaki H."/>
            <person name="Durand P.M."/>
        </authorList>
    </citation>
    <scope>NUCLEOTIDE SEQUENCE [LARGE SCALE GENOMIC DNA]</scope>
    <source>
        <strain evidence="3 4">NIES-571</strain>
    </source>
</reference>
<dbReference type="SUPFAM" id="SSF54236">
    <property type="entry name" value="Ubiquitin-like"/>
    <property type="match status" value="1"/>
</dbReference>
<dbReference type="GO" id="GO:0006274">
    <property type="term" value="P:DNA replication termination"/>
    <property type="evidence" value="ECO:0007669"/>
    <property type="project" value="TreeGrafter"/>
</dbReference>
<feature type="region of interest" description="Disordered" evidence="1">
    <location>
        <begin position="277"/>
        <end position="338"/>
    </location>
</feature>
<feature type="region of interest" description="Disordered" evidence="1">
    <location>
        <begin position="176"/>
        <end position="204"/>
    </location>
</feature>
<evidence type="ECO:0000259" key="2">
    <source>
        <dbReference type="PROSITE" id="PS50053"/>
    </source>
</evidence>
<comment type="caution">
    <text evidence="3">The sequence shown here is derived from an EMBL/GenBank/DDBJ whole genome shotgun (WGS) entry which is preliminary data.</text>
</comment>
<dbReference type="OrthoDB" id="247013at2759"/>
<dbReference type="InterPro" id="IPR000626">
    <property type="entry name" value="Ubiquitin-like_dom"/>
</dbReference>
<dbReference type="Gene3D" id="3.10.20.90">
    <property type="entry name" value="Phosphatidylinositol 3-kinase Catalytic Subunit, Chain A, domain 1"/>
    <property type="match status" value="1"/>
</dbReference>
<dbReference type="PANTHER" id="PTHR12775">
    <property type="entry name" value="PROTEIN C20ORF43 HOMOLOG"/>
    <property type="match status" value="1"/>
</dbReference>
<feature type="compositionally biased region" description="Low complexity" evidence="1">
    <location>
        <begin position="324"/>
        <end position="338"/>
    </location>
</feature>
<organism evidence="3 4">
    <name type="scientific">Tetrabaena socialis</name>
    <dbReference type="NCBI Taxonomy" id="47790"/>
    <lineage>
        <taxon>Eukaryota</taxon>
        <taxon>Viridiplantae</taxon>
        <taxon>Chlorophyta</taxon>
        <taxon>core chlorophytes</taxon>
        <taxon>Chlorophyceae</taxon>
        <taxon>CS clade</taxon>
        <taxon>Chlamydomonadales</taxon>
        <taxon>Tetrabaenaceae</taxon>
        <taxon>Tetrabaena</taxon>
    </lineage>
</organism>
<feature type="compositionally biased region" description="Gly residues" evidence="1">
    <location>
        <begin position="180"/>
        <end position="190"/>
    </location>
</feature>
<dbReference type="EMBL" id="PGGS01000103">
    <property type="protein sequence ID" value="PNH09106.1"/>
    <property type="molecule type" value="Genomic_DNA"/>
</dbReference>
<protein>
    <recommendedName>
        <fullName evidence="2">Ubiquitin-like domain-containing protein</fullName>
    </recommendedName>
</protein>
<dbReference type="PANTHER" id="PTHR12775:SF2">
    <property type="entry name" value="REPLICATION TERMINATION FACTOR 2"/>
    <property type="match status" value="1"/>
</dbReference>
<dbReference type="PROSITE" id="PS50053">
    <property type="entry name" value="UBIQUITIN_2"/>
    <property type="match status" value="1"/>
</dbReference>
<accession>A0A2J8A9A8</accession>
<feature type="domain" description="Ubiquitin-like" evidence="2">
    <location>
        <begin position="1"/>
        <end position="80"/>
    </location>
</feature>
<dbReference type="AlphaFoldDB" id="A0A2J8A9A8"/>
<feature type="compositionally biased region" description="Low complexity" evidence="1">
    <location>
        <begin position="292"/>
        <end position="316"/>
    </location>
</feature>
<dbReference type="InterPro" id="IPR029071">
    <property type="entry name" value="Ubiquitin-like_domsf"/>
</dbReference>
<proteinExistence type="predicted"/>
<dbReference type="GO" id="GO:0005634">
    <property type="term" value="C:nucleus"/>
    <property type="evidence" value="ECO:0007669"/>
    <property type="project" value="TreeGrafter"/>
</dbReference>
<dbReference type="Pfam" id="PF04641">
    <property type="entry name" value="Rtf2"/>
    <property type="match status" value="1"/>
</dbReference>
<evidence type="ECO:0000256" key="1">
    <source>
        <dbReference type="SAM" id="MobiDB-lite"/>
    </source>
</evidence>
<sequence>MQLFVRCGAPVGTLALDWSEADTVGTLKERLCAKSAQLGPCRYLRLQHGGTSLPDERPLADIPGLHPSATMTLSCRLRGGGGDGGSTGAESRSCYLEMYLGKKADKVNPEEERLARWTRCHVSGEPLSPPCVADDLGNLYNKDALIQRLLDKSLPPALAHITGLRSVTEVKLHRTERPAGGAGNGSGNGSNGASQVSYQPSNDSPFSCPVTGAALNGRAKFVLLRPGGLLVSEKAVKEVPAVVEDLAGRKLAELEVTPINPVGEQLDQLRGKLAARQAEKASSKKETKKRAAAAAAAAEAAPPAHASSARAAAAADGGVGGSRRGASPTPEDAAAAAAAKRLKIPTGASKDIYSSLFSKPGGAEKETYCCRALSARGMNLT</sequence>